<dbReference type="EMBL" id="BMNT01000041">
    <property type="protein sequence ID" value="GGL10667.1"/>
    <property type="molecule type" value="Genomic_DNA"/>
</dbReference>
<reference evidence="1" key="1">
    <citation type="journal article" date="2014" name="Int. J. Syst. Evol. Microbiol.">
        <title>Complete genome sequence of Corynebacterium casei LMG S-19264T (=DSM 44701T), isolated from a smear-ripened cheese.</title>
        <authorList>
            <consortium name="US DOE Joint Genome Institute (JGI-PGF)"/>
            <person name="Walter F."/>
            <person name="Albersmeier A."/>
            <person name="Kalinowski J."/>
            <person name="Ruckert C."/>
        </authorList>
    </citation>
    <scope>NUCLEOTIDE SEQUENCE</scope>
    <source>
        <strain evidence="1">JCM 13064</strain>
    </source>
</reference>
<evidence type="ECO:0008006" key="3">
    <source>
        <dbReference type="Google" id="ProtNLM"/>
    </source>
</evidence>
<evidence type="ECO:0000313" key="1">
    <source>
        <dbReference type="EMBL" id="GGL10667.1"/>
    </source>
</evidence>
<reference evidence="1" key="2">
    <citation type="submission" date="2020-09" db="EMBL/GenBank/DDBJ databases">
        <authorList>
            <person name="Sun Q."/>
            <person name="Ohkuma M."/>
        </authorList>
    </citation>
    <scope>NUCLEOTIDE SEQUENCE</scope>
    <source>
        <strain evidence="1">JCM 13064</strain>
    </source>
</reference>
<sequence length="117" mass="12141">MTTGPGERPFTSGDPQVDEVLEALAAQSAMFEAAGRRMAETRGQGEAEDGRVVVEVSPGGSLVSLRIDPRAMRLGSEALAEAIIAAARQAEQDAARRAEAVMLPLVTGSEPSDGFAT</sequence>
<evidence type="ECO:0000313" key="2">
    <source>
        <dbReference type="Proteomes" id="UP000645217"/>
    </source>
</evidence>
<keyword evidence="2" id="KW-1185">Reference proteome</keyword>
<dbReference type="AlphaFoldDB" id="A0A917RJF6"/>
<dbReference type="InterPro" id="IPR004401">
    <property type="entry name" value="YbaB/EbfC"/>
</dbReference>
<dbReference type="SUPFAM" id="SSF82607">
    <property type="entry name" value="YbaB-like"/>
    <property type="match status" value="1"/>
</dbReference>
<protein>
    <recommendedName>
        <fullName evidence="3">Nucleoid-associated protein</fullName>
    </recommendedName>
</protein>
<dbReference type="GO" id="GO:0003677">
    <property type="term" value="F:DNA binding"/>
    <property type="evidence" value="ECO:0007669"/>
    <property type="project" value="InterPro"/>
</dbReference>
<proteinExistence type="predicted"/>
<gene>
    <name evidence="1" type="ORF">GCM10007964_61040</name>
</gene>
<organism evidence="1 2">
    <name type="scientific">Sphaerisporangium melleum</name>
    <dbReference type="NCBI Taxonomy" id="321316"/>
    <lineage>
        <taxon>Bacteria</taxon>
        <taxon>Bacillati</taxon>
        <taxon>Actinomycetota</taxon>
        <taxon>Actinomycetes</taxon>
        <taxon>Streptosporangiales</taxon>
        <taxon>Streptosporangiaceae</taxon>
        <taxon>Sphaerisporangium</taxon>
    </lineage>
</organism>
<name>A0A917RJF6_9ACTN</name>
<dbReference type="Gene3D" id="3.30.1310.10">
    <property type="entry name" value="Nucleoid-associated protein YbaB-like domain"/>
    <property type="match status" value="1"/>
</dbReference>
<accession>A0A917RJF6</accession>
<dbReference type="Pfam" id="PF02575">
    <property type="entry name" value="YbaB_DNA_bd"/>
    <property type="match status" value="1"/>
</dbReference>
<dbReference type="RefSeq" id="WP_229691594.1">
    <property type="nucleotide sequence ID" value="NZ_BMNT01000041.1"/>
</dbReference>
<dbReference type="InterPro" id="IPR036894">
    <property type="entry name" value="YbaB-like_sf"/>
</dbReference>
<dbReference type="Proteomes" id="UP000645217">
    <property type="component" value="Unassembled WGS sequence"/>
</dbReference>
<comment type="caution">
    <text evidence="1">The sequence shown here is derived from an EMBL/GenBank/DDBJ whole genome shotgun (WGS) entry which is preliminary data.</text>
</comment>